<dbReference type="Proteomes" id="UP001516662">
    <property type="component" value="Unassembled WGS sequence"/>
</dbReference>
<comment type="caution">
    <text evidence="2">The sequence shown here is derived from an EMBL/GenBank/DDBJ whole genome shotgun (WGS) entry which is preliminary data.</text>
</comment>
<dbReference type="PANTHER" id="PTHR43190">
    <property type="entry name" value="N-ACETYL-D-GLUCOSAMINE KINASE"/>
    <property type="match status" value="1"/>
</dbReference>
<accession>A0ABR9QQ38</accession>
<keyword evidence="3" id="KW-1185">Reference proteome</keyword>
<dbReference type="SUPFAM" id="SSF53067">
    <property type="entry name" value="Actin-like ATPase domain"/>
    <property type="match status" value="2"/>
</dbReference>
<organism evidence="2 3">
    <name type="scientific">Litchfieldia luteola</name>
    <dbReference type="NCBI Taxonomy" id="682179"/>
    <lineage>
        <taxon>Bacteria</taxon>
        <taxon>Bacillati</taxon>
        <taxon>Bacillota</taxon>
        <taxon>Bacilli</taxon>
        <taxon>Bacillales</taxon>
        <taxon>Bacillaceae</taxon>
        <taxon>Litchfieldia</taxon>
    </lineage>
</organism>
<proteinExistence type="predicted"/>
<dbReference type="InterPro" id="IPR052519">
    <property type="entry name" value="Euk-type_GlcNAc_Kinase"/>
</dbReference>
<gene>
    <name evidence="2" type="ORF">IMZ08_21250</name>
</gene>
<protein>
    <recommendedName>
        <fullName evidence="1">ATPase BadF/BadG/BcrA/BcrD type domain-containing protein</fullName>
    </recommendedName>
</protein>
<evidence type="ECO:0000259" key="1">
    <source>
        <dbReference type="Pfam" id="PF01869"/>
    </source>
</evidence>
<dbReference type="Gene3D" id="3.30.420.40">
    <property type="match status" value="2"/>
</dbReference>
<dbReference type="EMBL" id="JADCLJ010000025">
    <property type="protein sequence ID" value="MBE4910569.1"/>
    <property type="molecule type" value="Genomic_DNA"/>
</dbReference>
<dbReference type="PANTHER" id="PTHR43190:SF3">
    <property type="entry name" value="N-ACETYL-D-GLUCOSAMINE KINASE"/>
    <property type="match status" value="1"/>
</dbReference>
<dbReference type="RefSeq" id="WP_193539847.1">
    <property type="nucleotide sequence ID" value="NZ_JADCLJ010000025.1"/>
</dbReference>
<reference evidence="2 3" key="1">
    <citation type="submission" date="2020-10" db="EMBL/GenBank/DDBJ databases">
        <title>Bacillus sp. HD4P25, an endophyte from a halophyte.</title>
        <authorList>
            <person name="Sun J.-Q."/>
        </authorList>
    </citation>
    <scope>NUCLEOTIDE SEQUENCE [LARGE SCALE GENOMIC DNA]</scope>
    <source>
        <strain evidence="2 3">YIM 93174</strain>
    </source>
</reference>
<sequence length="330" mass="35437">MYILGIDGGGTKTTGVIVASTGEVKAIAEVGATNINTVGSVGVEGEIQKLVFELKALDVQAFNQLSVVFAGMAGAGNDSNKNELETIIGKVIEKDIPIHVENDAIPALYSGSLGQEGMVHISGTGSIAFGINRDGKTERVGGWGYLVDAGGSGFAIGQEAFKGLFDRYDNCKEKTLLDEKVLRYFSITEISNLIPIIYRNPDPRKLVASIVPLVFAAADEGDRGAQQVLLSTARDIADNIKSLAPKLYSTTETQIPVVLAGGLFSRKDWFISTIKEQLELVGLNCNLIVPTVPPIVGSVVGGLKMLKGEIDLEFIKRLKSYFENREEERN</sequence>
<dbReference type="CDD" id="cd24007">
    <property type="entry name" value="ASKHA_NBD_eukNAGK-like"/>
    <property type="match status" value="1"/>
</dbReference>
<dbReference type="Pfam" id="PF01869">
    <property type="entry name" value="BcrAD_BadFG"/>
    <property type="match status" value="1"/>
</dbReference>
<feature type="domain" description="ATPase BadF/BadG/BcrA/BcrD type" evidence="1">
    <location>
        <begin position="4"/>
        <end position="278"/>
    </location>
</feature>
<evidence type="ECO:0000313" key="2">
    <source>
        <dbReference type="EMBL" id="MBE4910569.1"/>
    </source>
</evidence>
<dbReference type="InterPro" id="IPR043129">
    <property type="entry name" value="ATPase_NBD"/>
</dbReference>
<evidence type="ECO:0000313" key="3">
    <source>
        <dbReference type="Proteomes" id="UP001516662"/>
    </source>
</evidence>
<name>A0ABR9QQ38_9BACI</name>
<dbReference type="InterPro" id="IPR002731">
    <property type="entry name" value="ATPase_BadF"/>
</dbReference>